<name>A0ABS3FU42_9CYAN</name>
<evidence type="ECO:0000313" key="2">
    <source>
        <dbReference type="Proteomes" id="UP000664844"/>
    </source>
</evidence>
<accession>A0ABS3FU42</accession>
<comment type="caution">
    <text evidence="1">The sequence shown here is derived from an EMBL/GenBank/DDBJ whole genome shotgun (WGS) entry which is preliminary data.</text>
</comment>
<dbReference type="Proteomes" id="UP000664844">
    <property type="component" value="Unassembled WGS sequence"/>
</dbReference>
<dbReference type="EMBL" id="JAFLQW010000434">
    <property type="protein sequence ID" value="MBO0350625.1"/>
    <property type="molecule type" value="Genomic_DNA"/>
</dbReference>
<reference evidence="1 2" key="1">
    <citation type="submission" date="2021-03" db="EMBL/GenBank/DDBJ databases">
        <title>Metabolic Capacity of the Antarctic Cyanobacterium Phormidium pseudopriestleyi that Sustains Oxygenic Photosynthesis in the Presence of Hydrogen Sulfide.</title>
        <authorList>
            <person name="Lumian J.E."/>
            <person name="Jungblut A.D."/>
            <person name="Dillon M.L."/>
            <person name="Hawes I."/>
            <person name="Doran P.T."/>
            <person name="Mackey T.J."/>
            <person name="Dick G.J."/>
            <person name="Grettenberger C.L."/>
            <person name="Sumner D.Y."/>
        </authorList>
    </citation>
    <scope>NUCLEOTIDE SEQUENCE [LARGE SCALE GENOMIC DNA]</scope>
    <source>
        <strain evidence="1 2">FRX01</strain>
    </source>
</reference>
<protein>
    <submittedName>
        <fullName evidence="1">Uncharacterized protein</fullName>
    </submittedName>
</protein>
<dbReference type="RefSeq" id="WP_207089099.1">
    <property type="nucleotide sequence ID" value="NZ_JAFLQW010000434.1"/>
</dbReference>
<proteinExistence type="predicted"/>
<sequence length="347" mass="38797">MAERPQSPEELAAVLENVTDLNFNLPDPEDEDISEPDFEHQIDNAWKVCDHFDLQTDIWRGRILSAVRDREKIGGEGRGRGFLNWLKDREISKSQAYSLIELANSADTLLNQGDLDPETINKFSKRAFVETAKSAPEVQQMVTQAARDGDRITRREVRQLSDEWTAMTSELLPEEVKEKATAGSLPPRYLAPLVREMEKLPPSHQVSIRDEAAINPDVDTVKQLTSDARSLSKYLDAAAQVQAIATSSIDVEMALEEALRMGCLNTAADLVKQASQIEQTVAKLYTTWRRLGSLTDRLYVDTGASTPHLRMLLTCLDRLAGQVIEVPLGDEGDRTIRLQILSDSQPE</sequence>
<evidence type="ECO:0000313" key="1">
    <source>
        <dbReference type="EMBL" id="MBO0350625.1"/>
    </source>
</evidence>
<keyword evidence="2" id="KW-1185">Reference proteome</keyword>
<organism evidence="1 2">
    <name type="scientific">Phormidium pseudopriestleyi FRX01</name>
    <dbReference type="NCBI Taxonomy" id="1759528"/>
    <lineage>
        <taxon>Bacteria</taxon>
        <taxon>Bacillati</taxon>
        <taxon>Cyanobacteriota</taxon>
        <taxon>Cyanophyceae</taxon>
        <taxon>Oscillatoriophycideae</taxon>
        <taxon>Oscillatoriales</taxon>
        <taxon>Oscillatoriaceae</taxon>
        <taxon>Phormidium</taxon>
    </lineage>
</organism>
<gene>
    <name evidence="1" type="ORF">J0895_16285</name>
</gene>